<evidence type="ECO:0000313" key="16">
    <source>
        <dbReference type="Proteomes" id="UP000095280"/>
    </source>
</evidence>
<evidence type="ECO:0000256" key="9">
    <source>
        <dbReference type="ARBA" id="ARBA00023065"/>
    </source>
</evidence>
<dbReference type="Gene3D" id="1.20.1730.10">
    <property type="entry name" value="Sodium/glucose cotransporter"/>
    <property type="match status" value="1"/>
</dbReference>
<feature type="transmembrane region" description="Helical" evidence="15">
    <location>
        <begin position="269"/>
        <end position="295"/>
    </location>
</feature>
<proteinExistence type="inferred from homology"/>
<feature type="compositionally biased region" description="Basic and acidic residues" evidence="14">
    <location>
        <begin position="548"/>
        <end position="559"/>
    </location>
</feature>
<evidence type="ECO:0000256" key="4">
    <source>
        <dbReference type="ARBA" id="ARBA00022692"/>
    </source>
</evidence>
<evidence type="ECO:0000256" key="6">
    <source>
        <dbReference type="ARBA" id="ARBA00022979"/>
    </source>
</evidence>
<dbReference type="CDD" id="cd11474">
    <property type="entry name" value="SLC5sbd_CHT"/>
    <property type="match status" value="1"/>
</dbReference>
<keyword evidence="5" id="KW-0769">Symport</keyword>
<dbReference type="PROSITE" id="PS50283">
    <property type="entry name" value="NA_SOLUT_SYMP_3"/>
    <property type="match status" value="1"/>
</dbReference>
<evidence type="ECO:0000256" key="1">
    <source>
        <dbReference type="ARBA" id="ARBA00004141"/>
    </source>
</evidence>
<sequence>NVNIIGLVSVLLFYLLILAVGIWAGRRSKNRGDSEEVMVADRSIGLTVGIFTMTATWVGGGYINGTAETVFNPAIGLVGAQAPFGYAFSLVFGGLFFANQMRTRGYVTMLDPFQYKYGERMCGLLFVPALLGEVFWSAAILSALGATLKVILNMDNTHAVIVSACIALGYTLFGGLYSVAYTDVVQLFCIFIGLWLSIPFAMMNPLVQPIATTALTRVVNGTEQTGWLGTVAPQDAAYYADNFLMLTFGGIPWQVYFQRVLSAKTARNAQLLSYIAAFGCLVMALPSVLIGAVAASTDWESTAYFNLTQSTPFSKDDMKLILPLVLQYLCPPAVAFVGLGVVSAAVMSSADSSILSAASMFARNVMKPIFWQTATDRHVIWSMRAAIVVVGIIACILAIQISTIYGLWFLCSDLVYVVLFPQLISVIYLDWSNTYGSLAGYVTGMFLRISAGEALIFLPALFHYPGFVDGSEFYQRFPVKTFSMLASLASSALVSYMTHRLFTEGKLPPAWDVFQCVVPKETRSVTIAAAAEDDDGLMLPPMVQPKPEANEPELRSDID</sequence>
<evidence type="ECO:0000256" key="12">
    <source>
        <dbReference type="ARBA" id="ARBA00023201"/>
    </source>
</evidence>
<evidence type="ECO:0000256" key="3">
    <source>
        <dbReference type="ARBA" id="ARBA00022448"/>
    </source>
</evidence>
<keyword evidence="4 15" id="KW-0812">Transmembrane</keyword>
<protein>
    <submittedName>
        <fullName evidence="17">Sodium:solute symporter</fullName>
    </submittedName>
</protein>
<feature type="transmembrane region" description="Helical" evidence="15">
    <location>
        <begin position="158"/>
        <end position="177"/>
    </location>
</feature>
<dbReference type="InterPro" id="IPR038377">
    <property type="entry name" value="Na/Glc_symporter_sf"/>
</dbReference>
<name>A0A1I8HZ37_9PLAT</name>
<evidence type="ECO:0000256" key="8">
    <source>
        <dbReference type="ARBA" id="ARBA00023053"/>
    </source>
</evidence>
<dbReference type="InterPro" id="IPR052244">
    <property type="entry name" value="Choline_transporter"/>
</dbReference>
<evidence type="ECO:0000256" key="14">
    <source>
        <dbReference type="SAM" id="MobiDB-lite"/>
    </source>
</evidence>
<organism evidence="16 17">
    <name type="scientific">Macrostomum lignano</name>
    <dbReference type="NCBI Taxonomy" id="282301"/>
    <lineage>
        <taxon>Eukaryota</taxon>
        <taxon>Metazoa</taxon>
        <taxon>Spiralia</taxon>
        <taxon>Lophotrochozoa</taxon>
        <taxon>Platyhelminthes</taxon>
        <taxon>Rhabditophora</taxon>
        <taxon>Macrostomorpha</taxon>
        <taxon>Macrostomida</taxon>
        <taxon>Macrostomidae</taxon>
        <taxon>Macrostomum</taxon>
    </lineage>
</organism>
<keyword evidence="7 15" id="KW-1133">Transmembrane helix</keyword>
<feature type="transmembrane region" description="Helical" evidence="15">
    <location>
        <begin position="122"/>
        <end position="146"/>
    </location>
</feature>
<evidence type="ECO:0000256" key="7">
    <source>
        <dbReference type="ARBA" id="ARBA00022989"/>
    </source>
</evidence>
<dbReference type="FunFam" id="1.20.1730.10:FF:000008">
    <property type="entry name" value="High affinity choline transporter 1"/>
    <property type="match status" value="1"/>
</dbReference>
<keyword evidence="16" id="KW-1185">Reference proteome</keyword>
<keyword evidence="12" id="KW-0739">Sodium transport</keyword>
<feature type="transmembrane region" description="Helical" evidence="15">
    <location>
        <begin position="44"/>
        <end position="63"/>
    </location>
</feature>
<keyword evidence="11" id="KW-0325">Glycoprotein</keyword>
<feature type="transmembrane region" description="Helical" evidence="15">
    <location>
        <begin position="83"/>
        <end position="101"/>
    </location>
</feature>
<dbReference type="WBParaSite" id="maker-uti_cns_0008688-snap-gene-0.4-mRNA-1">
    <property type="protein sequence ID" value="maker-uti_cns_0008688-snap-gene-0.4-mRNA-1"/>
    <property type="gene ID" value="maker-uti_cns_0008688-snap-gene-0.4"/>
</dbReference>
<feature type="transmembrane region" description="Helical" evidence="15">
    <location>
        <begin position="184"/>
        <end position="202"/>
    </location>
</feature>
<evidence type="ECO:0000256" key="11">
    <source>
        <dbReference type="ARBA" id="ARBA00023180"/>
    </source>
</evidence>
<keyword evidence="10 15" id="KW-0472">Membrane</keyword>
<feature type="transmembrane region" description="Helical" evidence="15">
    <location>
        <begin position="414"/>
        <end position="431"/>
    </location>
</feature>
<dbReference type="GO" id="GO:0005307">
    <property type="term" value="F:choline:sodium symporter activity"/>
    <property type="evidence" value="ECO:0007669"/>
    <property type="project" value="TreeGrafter"/>
</dbReference>
<feature type="transmembrane region" description="Helical" evidence="15">
    <location>
        <begin position="320"/>
        <end position="346"/>
    </location>
</feature>
<reference evidence="17" key="1">
    <citation type="submission" date="2016-11" db="UniProtKB">
        <authorList>
            <consortium name="WormBaseParasite"/>
        </authorList>
    </citation>
    <scope>IDENTIFICATION</scope>
</reference>
<accession>A0A1I8HZ37</accession>
<dbReference type="GO" id="GO:0008292">
    <property type="term" value="P:acetylcholine biosynthetic process"/>
    <property type="evidence" value="ECO:0007669"/>
    <property type="project" value="TreeGrafter"/>
</dbReference>
<feature type="region of interest" description="Disordered" evidence="14">
    <location>
        <begin position="536"/>
        <end position="559"/>
    </location>
</feature>
<evidence type="ECO:0000256" key="2">
    <source>
        <dbReference type="ARBA" id="ARBA00006434"/>
    </source>
</evidence>
<dbReference type="GO" id="GO:0005886">
    <property type="term" value="C:plasma membrane"/>
    <property type="evidence" value="ECO:0007669"/>
    <property type="project" value="TreeGrafter"/>
</dbReference>
<keyword evidence="3" id="KW-0813">Transport</keyword>
<evidence type="ECO:0000256" key="5">
    <source>
        <dbReference type="ARBA" id="ARBA00022847"/>
    </source>
</evidence>
<feature type="transmembrane region" description="Helical" evidence="15">
    <location>
        <begin position="6"/>
        <end position="24"/>
    </location>
</feature>
<evidence type="ECO:0000313" key="17">
    <source>
        <dbReference type="WBParaSite" id="maker-uti_cns_0008688-snap-gene-0.4-mRNA-1"/>
    </source>
</evidence>
<keyword evidence="8" id="KW-0915">Sodium</keyword>
<comment type="subcellular location">
    <subcellularLocation>
        <location evidence="1">Membrane</location>
        <topology evidence="1">Multi-pass membrane protein</topology>
    </subcellularLocation>
</comment>
<keyword evidence="6" id="KW-0530">Neurotransmitter biosynthesis</keyword>
<feature type="transmembrane region" description="Helical" evidence="15">
    <location>
        <begin position="438"/>
        <end position="462"/>
    </location>
</feature>
<dbReference type="PANTHER" id="PTHR45897">
    <property type="entry name" value="HIGH-AFFINITY CHOLINE TRANSPORTER 1"/>
    <property type="match status" value="1"/>
</dbReference>
<comment type="similarity">
    <text evidence="2 13">Belongs to the sodium:solute symporter (SSF) (TC 2.A.21) family.</text>
</comment>
<evidence type="ECO:0000256" key="10">
    <source>
        <dbReference type="ARBA" id="ARBA00023136"/>
    </source>
</evidence>
<dbReference type="InterPro" id="IPR001734">
    <property type="entry name" value="Na/solute_symporter"/>
</dbReference>
<dbReference type="Pfam" id="PF00474">
    <property type="entry name" value="SSF"/>
    <property type="match status" value="1"/>
</dbReference>
<feature type="transmembrane region" description="Helical" evidence="15">
    <location>
        <begin position="385"/>
        <end position="408"/>
    </location>
</feature>
<evidence type="ECO:0000256" key="13">
    <source>
        <dbReference type="RuleBase" id="RU362091"/>
    </source>
</evidence>
<evidence type="ECO:0000256" key="15">
    <source>
        <dbReference type="SAM" id="Phobius"/>
    </source>
</evidence>
<dbReference type="PANTHER" id="PTHR45897:SF4">
    <property type="entry name" value="HIGH-AFFINITY CHOLINE TRANSPORTER 1"/>
    <property type="match status" value="1"/>
</dbReference>
<dbReference type="AlphaFoldDB" id="A0A1I8HZ37"/>
<keyword evidence="9" id="KW-0406">Ion transport</keyword>
<feature type="transmembrane region" description="Helical" evidence="15">
    <location>
        <begin position="236"/>
        <end position="257"/>
    </location>
</feature>
<dbReference type="Proteomes" id="UP000095280">
    <property type="component" value="Unplaced"/>
</dbReference>